<dbReference type="OrthoDB" id="1043604at2"/>
<proteinExistence type="predicted"/>
<comment type="caution">
    <text evidence="2">The sequence shown here is derived from an EMBL/GenBank/DDBJ whole genome shotgun (WGS) entry which is preliminary data.</text>
</comment>
<feature type="chain" id="PRO_5012406690" description="DUF4348 domain-containing protein" evidence="1">
    <location>
        <begin position="27"/>
        <end position="148"/>
    </location>
</feature>
<dbReference type="Proteomes" id="UP000223913">
    <property type="component" value="Unassembled WGS sequence"/>
</dbReference>
<protein>
    <recommendedName>
        <fullName evidence="4">DUF4348 domain-containing protein</fullName>
    </recommendedName>
</protein>
<gene>
    <name evidence="2" type="ORF">CRP01_10345</name>
</gene>
<sequence>MKNVVVIFLLAAGLLTACQSASDADAAEGQMQMPEELPESFAEFYERFLTDSLYQMEHILFPLQGLPDKADSLTIAENSFRWQMENWKLHRPIPGNSDFRVSFRPLSETIIQENIRHETGAYAMERRFAEFDDGWYLIYYAGLNSVGQ</sequence>
<dbReference type="PROSITE" id="PS51257">
    <property type="entry name" value="PROKAR_LIPOPROTEIN"/>
    <property type="match status" value="1"/>
</dbReference>
<feature type="signal peptide" evidence="1">
    <location>
        <begin position="1"/>
        <end position="26"/>
    </location>
</feature>
<accession>A0A2D0NDZ2</accession>
<dbReference type="Gene3D" id="3.10.450.410">
    <property type="match status" value="1"/>
</dbReference>
<evidence type="ECO:0008006" key="4">
    <source>
        <dbReference type="Google" id="ProtNLM"/>
    </source>
</evidence>
<reference evidence="2 3" key="1">
    <citation type="submission" date="2017-10" db="EMBL/GenBank/DDBJ databases">
        <title>The draft genome sequence of Lewinella nigricans NBRC 102662.</title>
        <authorList>
            <person name="Wang K."/>
        </authorList>
    </citation>
    <scope>NUCLEOTIDE SEQUENCE [LARGE SCALE GENOMIC DNA]</scope>
    <source>
        <strain evidence="2 3">NBRC 102662</strain>
    </source>
</reference>
<dbReference type="AlphaFoldDB" id="A0A2D0NDZ2"/>
<evidence type="ECO:0000313" key="3">
    <source>
        <dbReference type="Proteomes" id="UP000223913"/>
    </source>
</evidence>
<dbReference type="RefSeq" id="WP_099149943.1">
    <property type="nucleotide sequence ID" value="NZ_PDUD01000017.1"/>
</dbReference>
<dbReference type="EMBL" id="PDUD01000017">
    <property type="protein sequence ID" value="PHN06687.1"/>
    <property type="molecule type" value="Genomic_DNA"/>
</dbReference>
<name>A0A2D0NDZ2_FLAN2</name>
<keyword evidence="1" id="KW-0732">Signal</keyword>
<evidence type="ECO:0000313" key="2">
    <source>
        <dbReference type="EMBL" id="PHN06687.1"/>
    </source>
</evidence>
<organism evidence="2 3">
    <name type="scientific">Flavilitoribacter nigricans (strain ATCC 23147 / DSM 23189 / NBRC 102662 / NCIMB 1420 / SS-2)</name>
    <name type="common">Lewinella nigricans</name>
    <dbReference type="NCBI Taxonomy" id="1122177"/>
    <lineage>
        <taxon>Bacteria</taxon>
        <taxon>Pseudomonadati</taxon>
        <taxon>Bacteroidota</taxon>
        <taxon>Saprospiria</taxon>
        <taxon>Saprospirales</taxon>
        <taxon>Lewinellaceae</taxon>
        <taxon>Flavilitoribacter</taxon>
    </lineage>
</organism>
<keyword evidence="3" id="KW-1185">Reference proteome</keyword>
<evidence type="ECO:0000256" key="1">
    <source>
        <dbReference type="SAM" id="SignalP"/>
    </source>
</evidence>